<dbReference type="EC" id="3.1.3.2" evidence="2"/>
<keyword evidence="1" id="KW-0732">Signal</keyword>
<comment type="similarity">
    <text evidence="2">Belongs to the metallophosphoesterase superfamily. Purple acid phosphatase family.</text>
</comment>
<evidence type="ECO:0000313" key="5">
    <source>
        <dbReference type="Proteomes" id="UP000792063"/>
    </source>
</evidence>
<dbReference type="GO" id="GO:0003993">
    <property type="term" value="F:acid phosphatase activity"/>
    <property type="evidence" value="ECO:0007669"/>
    <property type="project" value="UniProtKB-EC"/>
</dbReference>
<dbReference type="SUPFAM" id="SSF49363">
    <property type="entry name" value="Purple acid phosphatase, N-terminal domain"/>
    <property type="match status" value="1"/>
</dbReference>
<comment type="caution">
    <text evidence="4">The sequence shown here is derived from an EMBL/GenBank/DDBJ whole genome shotgun (WGS) entry which is preliminary data.</text>
</comment>
<sequence length="158" mass="17538">MTVSWATFEEVNDSAVWVGSSEDTLKLVNASVTSVSYYCDGPYRLTHHHATIPARPPTDNSTFNVVIYGDLGNGKNSIDTIAQMNKLTSNDVDLIYHLGDISYADDDYLAISQATGFFYEEVYNKWMNSLAPVMSVIPYMVLVGNHEAEYPSSGCQLY</sequence>
<evidence type="ECO:0000313" key="4">
    <source>
        <dbReference type="EMBL" id="KAG2515907.1"/>
    </source>
</evidence>
<feature type="domain" description="Calcineurin-like phosphoesterase" evidence="3">
    <location>
        <begin position="64"/>
        <end position="148"/>
    </location>
</feature>
<dbReference type="InterPro" id="IPR008963">
    <property type="entry name" value="Purple_acid_Pase-like_N"/>
</dbReference>
<dbReference type="InterPro" id="IPR039331">
    <property type="entry name" value="PAPs-like"/>
</dbReference>
<organism evidence="4 5">
    <name type="scientific">Phytophthora kernoviae</name>
    <dbReference type="NCBI Taxonomy" id="325452"/>
    <lineage>
        <taxon>Eukaryota</taxon>
        <taxon>Sar</taxon>
        <taxon>Stramenopiles</taxon>
        <taxon>Oomycota</taxon>
        <taxon>Peronosporomycetes</taxon>
        <taxon>Peronosporales</taxon>
        <taxon>Peronosporaceae</taxon>
        <taxon>Phytophthora</taxon>
    </lineage>
</organism>
<comment type="catalytic activity">
    <reaction evidence="2">
        <text>a phosphate monoester + H2O = an alcohol + phosphate</text>
        <dbReference type="Rhea" id="RHEA:15017"/>
        <dbReference type="ChEBI" id="CHEBI:15377"/>
        <dbReference type="ChEBI" id="CHEBI:30879"/>
        <dbReference type="ChEBI" id="CHEBI:43474"/>
        <dbReference type="ChEBI" id="CHEBI:67140"/>
        <dbReference type="EC" id="3.1.3.2"/>
    </reaction>
</comment>
<evidence type="ECO:0000259" key="3">
    <source>
        <dbReference type="Pfam" id="PF00149"/>
    </source>
</evidence>
<evidence type="ECO:0000256" key="1">
    <source>
        <dbReference type="ARBA" id="ARBA00022729"/>
    </source>
</evidence>
<keyword evidence="2" id="KW-0378">Hydrolase</keyword>
<reference evidence="4" key="1">
    <citation type="journal article" date="2015" name="Genom Data">
        <title>Genome sequences of six Phytophthora species associated with forests in New Zealand.</title>
        <authorList>
            <person name="Studholme D.J."/>
            <person name="McDougal R.L."/>
            <person name="Sambles C."/>
            <person name="Hansen E."/>
            <person name="Hardy G."/>
            <person name="Grant M."/>
            <person name="Ganley R.J."/>
            <person name="Williams N.M."/>
        </authorList>
    </citation>
    <scope>NUCLEOTIDE SEQUENCE</scope>
    <source>
        <strain evidence="4">NZFS 3630</strain>
    </source>
</reference>
<dbReference type="InterPro" id="IPR004843">
    <property type="entry name" value="Calcineurin-like_PHP"/>
</dbReference>
<dbReference type="PANTHER" id="PTHR22953:SF153">
    <property type="entry name" value="PURPLE ACID PHOSPHATASE"/>
    <property type="match status" value="1"/>
</dbReference>
<reference evidence="4" key="2">
    <citation type="submission" date="2020-06" db="EMBL/GenBank/DDBJ databases">
        <authorList>
            <person name="Studholme D.J."/>
        </authorList>
    </citation>
    <scope>NUCLEOTIDE SEQUENCE</scope>
    <source>
        <strain evidence="4">NZFS 3630</strain>
    </source>
</reference>
<dbReference type="Pfam" id="PF00149">
    <property type="entry name" value="Metallophos"/>
    <property type="match status" value="1"/>
</dbReference>
<protein>
    <recommendedName>
        <fullName evidence="2">Purple acid phosphatase</fullName>
        <ecNumber evidence="2">3.1.3.2</ecNumber>
    </recommendedName>
</protein>
<name>A0A921V574_9STRA</name>
<evidence type="ECO:0000256" key="2">
    <source>
        <dbReference type="RuleBase" id="RU361203"/>
    </source>
</evidence>
<dbReference type="AlphaFoldDB" id="A0A921V574"/>
<accession>A0A921V574</accession>
<dbReference type="EMBL" id="JPWU03000420">
    <property type="protein sequence ID" value="KAG2515907.1"/>
    <property type="molecule type" value="Genomic_DNA"/>
</dbReference>
<gene>
    <name evidence="4" type="ORF">JM18_007994</name>
</gene>
<dbReference type="PANTHER" id="PTHR22953">
    <property type="entry name" value="ACID PHOSPHATASE RELATED"/>
    <property type="match status" value="1"/>
</dbReference>
<proteinExistence type="inferred from homology"/>
<dbReference type="SUPFAM" id="SSF56300">
    <property type="entry name" value="Metallo-dependent phosphatases"/>
    <property type="match status" value="1"/>
</dbReference>
<dbReference type="Proteomes" id="UP000792063">
    <property type="component" value="Unassembled WGS sequence"/>
</dbReference>
<dbReference type="Gene3D" id="3.60.21.10">
    <property type="match status" value="1"/>
</dbReference>
<dbReference type="GO" id="GO:0046872">
    <property type="term" value="F:metal ion binding"/>
    <property type="evidence" value="ECO:0007669"/>
    <property type="project" value="InterPro"/>
</dbReference>
<dbReference type="InterPro" id="IPR029052">
    <property type="entry name" value="Metallo-depent_PP-like"/>
</dbReference>